<dbReference type="FunFam" id="2.40.30.10:FF:000009">
    <property type="entry name" value="Eukaryotic translation initiation factor 2 subunit gamma"/>
    <property type="match status" value="1"/>
</dbReference>
<keyword evidence="5" id="KW-0378">Hydrolase</keyword>
<dbReference type="GO" id="GO:0003924">
    <property type="term" value="F:GTPase activity"/>
    <property type="evidence" value="ECO:0007669"/>
    <property type="project" value="InterPro"/>
</dbReference>
<dbReference type="SUPFAM" id="SSF52540">
    <property type="entry name" value="P-loop containing nucleoside triphosphate hydrolases"/>
    <property type="match status" value="1"/>
</dbReference>
<comment type="caution">
    <text evidence="12">The sequence shown here is derived from an EMBL/GenBank/DDBJ whole genome shotgun (WGS) entry which is preliminary data.</text>
</comment>
<dbReference type="AlphaFoldDB" id="A0AAV5REM9"/>
<dbReference type="Pfam" id="PF03144">
    <property type="entry name" value="GTP_EFTU_D2"/>
    <property type="match status" value="1"/>
</dbReference>
<evidence type="ECO:0000259" key="11">
    <source>
        <dbReference type="PROSITE" id="PS51722"/>
    </source>
</evidence>
<dbReference type="InterPro" id="IPR009001">
    <property type="entry name" value="Transl_elong_EF1A/Init_IF2_C"/>
</dbReference>
<keyword evidence="3 12" id="KW-0396">Initiation factor</keyword>
<evidence type="ECO:0000313" key="12">
    <source>
        <dbReference type="EMBL" id="GMM49908.1"/>
    </source>
</evidence>
<evidence type="ECO:0000256" key="8">
    <source>
        <dbReference type="ARBA" id="ARBA00048107"/>
    </source>
</evidence>
<keyword evidence="4" id="KW-0547">Nucleotide-binding</keyword>
<keyword evidence="6" id="KW-0648">Protein biosynthesis</keyword>
<evidence type="ECO:0000256" key="9">
    <source>
        <dbReference type="ARBA" id="ARBA00074422"/>
    </source>
</evidence>
<keyword evidence="13" id="KW-1185">Reference proteome</keyword>
<dbReference type="InterPro" id="IPR000795">
    <property type="entry name" value="T_Tr_GTP-bd_dom"/>
</dbReference>
<feature type="compositionally biased region" description="Basic and acidic residues" evidence="10">
    <location>
        <begin position="54"/>
        <end position="65"/>
    </location>
</feature>
<feature type="region of interest" description="Disordered" evidence="10">
    <location>
        <begin position="1"/>
        <end position="76"/>
    </location>
</feature>
<dbReference type="InterPro" id="IPR044128">
    <property type="entry name" value="eIF2g_GTP-bd"/>
</dbReference>
<dbReference type="PANTHER" id="PTHR42854">
    <property type="entry name" value="EUKARYOTIC TRANSLATION INITIATION FACTOR 2 SUBUNIT 3 FAMILY MEMBER"/>
    <property type="match status" value="1"/>
</dbReference>
<evidence type="ECO:0000256" key="2">
    <source>
        <dbReference type="ARBA" id="ARBA00011986"/>
    </source>
</evidence>
<organism evidence="12 13">
    <name type="scientific">Starmerella bacillaris</name>
    <name type="common">Yeast</name>
    <name type="synonym">Candida zemplinina</name>
    <dbReference type="NCBI Taxonomy" id="1247836"/>
    <lineage>
        <taxon>Eukaryota</taxon>
        <taxon>Fungi</taxon>
        <taxon>Dikarya</taxon>
        <taxon>Ascomycota</taxon>
        <taxon>Saccharomycotina</taxon>
        <taxon>Dipodascomycetes</taxon>
        <taxon>Dipodascales</taxon>
        <taxon>Trichomonascaceae</taxon>
        <taxon>Starmerella</taxon>
    </lineage>
</organism>
<dbReference type="FunFam" id="2.40.30.10:FF:000075">
    <property type="entry name" value="Translation initiation factor 2 subunit gamma"/>
    <property type="match status" value="1"/>
</dbReference>
<dbReference type="CDD" id="cd15490">
    <property type="entry name" value="eIF2_gamma_III"/>
    <property type="match status" value="1"/>
</dbReference>
<dbReference type="GO" id="GO:0005525">
    <property type="term" value="F:GTP binding"/>
    <property type="evidence" value="ECO:0007669"/>
    <property type="project" value="UniProtKB-KW"/>
</dbReference>
<dbReference type="SUPFAM" id="SSF50447">
    <property type="entry name" value="Translation proteins"/>
    <property type="match status" value="1"/>
</dbReference>
<dbReference type="CDD" id="cd03688">
    <property type="entry name" value="eIF2_gamma_II"/>
    <property type="match status" value="1"/>
</dbReference>
<dbReference type="Proteomes" id="UP001362899">
    <property type="component" value="Unassembled WGS sequence"/>
</dbReference>
<comment type="catalytic activity">
    <reaction evidence="8">
        <text>GTP + H2O = GDP + phosphate + H(+)</text>
        <dbReference type="Rhea" id="RHEA:19669"/>
        <dbReference type="ChEBI" id="CHEBI:15377"/>
        <dbReference type="ChEBI" id="CHEBI:15378"/>
        <dbReference type="ChEBI" id="CHEBI:37565"/>
        <dbReference type="ChEBI" id="CHEBI:43474"/>
        <dbReference type="ChEBI" id="CHEBI:58189"/>
        <dbReference type="EC" id="3.6.5.3"/>
    </reaction>
</comment>
<gene>
    <name evidence="12" type="ORF">DASB73_008660</name>
</gene>
<dbReference type="GO" id="GO:0001731">
    <property type="term" value="P:formation of translation preinitiation complex"/>
    <property type="evidence" value="ECO:0007669"/>
    <property type="project" value="TreeGrafter"/>
</dbReference>
<dbReference type="InterPro" id="IPR050543">
    <property type="entry name" value="eIF2G"/>
</dbReference>
<dbReference type="InterPro" id="IPR004161">
    <property type="entry name" value="EFTu-like_2"/>
</dbReference>
<dbReference type="EC" id="3.6.5.3" evidence="2"/>
<proteinExistence type="inferred from homology"/>
<dbReference type="Pfam" id="PF00009">
    <property type="entry name" value="GTP_EFTU"/>
    <property type="match status" value="1"/>
</dbReference>
<dbReference type="GO" id="GO:0000049">
    <property type="term" value="F:tRNA binding"/>
    <property type="evidence" value="ECO:0007669"/>
    <property type="project" value="InterPro"/>
</dbReference>
<evidence type="ECO:0000313" key="13">
    <source>
        <dbReference type="Proteomes" id="UP001362899"/>
    </source>
</evidence>
<dbReference type="Gene3D" id="2.40.30.10">
    <property type="entry name" value="Translation factors"/>
    <property type="match status" value="2"/>
</dbReference>
<dbReference type="PROSITE" id="PS51722">
    <property type="entry name" value="G_TR_2"/>
    <property type="match status" value="1"/>
</dbReference>
<accession>A0AAV5REM9</accession>
<dbReference type="Gene3D" id="3.40.50.300">
    <property type="entry name" value="P-loop containing nucleotide triphosphate hydrolases"/>
    <property type="match status" value="1"/>
</dbReference>
<dbReference type="InterPro" id="IPR015256">
    <property type="entry name" value="eIF2g_C"/>
</dbReference>
<dbReference type="PANTHER" id="PTHR42854:SF3">
    <property type="entry name" value="EUKARYOTIC TRANSLATION INITIATION FACTOR 2 SUBUNIT 3-RELATED"/>
    <property type="match status" value="1"/>
</dbReference>
<evidence type="ECO:0000256" key="10">
    <source>
        <dbReference type="SAM" id="MobiDB-lite"/>
    </source>
</evidence>
<dbReference type="CDD" id="cd01888">
    <property type="entry name" value="eIF2_gamma"/>
    <property type="match status" value="1"/>
</dbReference>
<dbReference type="Pfam" id="PF09173">
    <property type="entry name" value="eIF2_C"/>
    <property type="match status" value="1"/>
</dbReference>
<dbReference type="GO" id="GO:0003743">
    <property type="term" value="F:translation initiation factor activity"/>
    <property type="evidence" value="ECO:0007669"/>
    <property type="project" value="UniProtKB-KW"/>
</dbReference>
<dbReference type="InterPro" id="IPR009000">
    <property type="entry name" value="Transl_B-barrel_sf"/>
</dbReference>
<dbReference type="GO" id="GO:0005850">
    <property type="term" value="C:eukaryotic translation initiation factor 2 complex"/>
    <property type="evidence" value="ECO:0007669"/>
    <property type="project" value="TreeGrafter"/>
</dbReference>
<protein>
    <recommendedName>
        <fullName evidence="9">Eukaryotic translation initiation factor 2 subunit gamma</fullName>
        <ecNumber evidence="2">3.6.5.3</ecNumber>
    </recommendedName>
</protein>
<evidence type="ECO:0000256" key="5">
    <source>
        <dbReference type="ARBA" id="ARBA00022801"/>
    </source>
</evidence>
<evidence type="ECO:0000256" key="4">
    <source>
        <dbReference type="ARBA" id="ARBA00022741"/>
    </source>
</evidence>
<evidence type="ECO:0000256" key="3">
    <source>
        <dbReference type="ARBA" id="ARBA00022540"/>
    </source>
</evidence>
<feature type="domain" description="Tr-type G" evidence="11">
    <location>
        <begin position="93"/>
        <end position="297"/>
    </location>
</feature>
<sequence length="517" mass="56319">MSGEEEPQIIINGRAEITEPTYMYESEEEEDFVTEEPLNASKKVTFSSDLGDGLSEKERREKEFLEGGGLPEQPLDPDFSKLNPLSPEIIQRQATINIGTIGHVAHGKSTVVKAISGVQTVRFKSELERNITIRLGYANAKIYKCTDESVTSPECYKSFGSGKEIRPIIDGKTYELVRHVSFVDCPGHDILMSTMLSGAAVMDAALLLIAGNEPCPQPQTSEHLAAIEIMALKHIIVLQNKVDLMRPESALDHEKSILKFIKGTTADGAPVIPISAQLKINIDAVNAMIVERIPVPMRDFMAPPRLIVVRSFDVNKPGSEVKDLKGGIAGGSITSGVLKLGDEIEIRPGIYNRSESGEVVCHPVRSRVLSLFADDNDLKFAVPGGLIGVGSMIDPTLCRGDRLVGHVLGHVGKLPHVYIELEANVFLLRRLLGVKTEDKRLAKVQKLAKGEIIMVNVGSTATGARVSSVRGDMAKLLLVNPACTQVGENIALSRRIEKHFRLIGWGTITAGREAETR</sequence>
<dbReference type="PRINTS" id="PR00315">
    <property type="entry name" value="ELONGATNFCT"/>
</dbReference>
<dbReference type="InterPro" id="IPR027417">
    <property type="entry name" value="P-loop_NTPase"/>
</dbReference>
<dbReference type="FunFam" id="3.40.50.300:FF:000065">
    <property type="entry name" value="Eukaryotic translation initiation factor 2 subunit gamma"/>
    <property type="match status" value="1"/>
</dbReference>
<evidence type="ECO:0000256" key="7">
    <source>
        <dbReference type="ARBA" id="ARBA00023134"/>
    </source>
</evidence>
<reference evidence="12 13" key="1">
    <citation type="journal article" date="2023" name="Elife">
        <title>Identification of key yeast species and microbe-microbe interactions impacting larval growth of Drosophila in the wild.</title>
        <authorList>
            <person name="Mure A."/>
            <person name="Sugiura Y."/>
            <person name="Maeda R."/>
            <person name="Honda K."/>
            <person name="Sakurai N."/>
            <person name="Takahashi Y."/>
            <person name="Watada M."/>
            <person name="Katoh T."/>
            <person name="Gotoh A."/>
            <person name="Gotoh Y."/>
            <person name="Taniguchi I."/>
            <person name="Nakamura K."/>
            <person name="Hayashi T."/>
            <person name="Katayama T."/>
            <person name="Uemura T."/>
            <person name="Hattori Y."/>
        </authorList>
    </citation>
    <scope>NUCLEOTIDE SEQUENCE [LARGE SCALE GENOMIC DNA]</scope>
    <source>
        <strain evidence="12 13">SB-73</strain>
    </source>
</reference>
<keyword evidence="7" id="KW-0342">GTP-binding</keyword>
<dbReference type="GO" id="GO:0005829">
    <property type="term" value="C:cytosol"/>
    <property type="evidence" value="ECO:0007669"/>
    <property type="project" value="TreeGrafter"/>
</dbReference>
<dbReference type="EMBL" id="BTGC01000003">
    <property type="protein sequence ID" value="GMM49908.1"/>
    <property type="molecule type" value="Genomic_DNA"/>
</dbReference>
<feature type="compositionally biased region" description="Acidic residues" evidence="10">
    <location>
        <begin position="25"/>
        <end position="34"/>
    </location>
</feature>
<dbReference type="NCBIfam" id="NF003077">
    <property type="entry name" value="PRK04000.1"/>
    <property type="match status" value="1"/>
</dbReference>
<dbReference type="InterPro" id="IPR044127">
    <property type="entry name" value="eIF2g_dom_2"/>
</dbReference>
<evidence type="ECO:0000256" key="6">
    <source>
        <dbReference type="ARBA" id="ARBA00022917"/>
    </source>
</evidence>
<name>A0AAV5REM9_STABA</name>
<evidence type="ECO:0000256" key="1">
    <source>
        <dbReference type="ARBA" id="ARBA00007249"/>
    </source>
</evidence>
<dbReference type="SUPFAM" id="SSF50465">
    <property type="entry name" value="EF-Tu/eEF-1alpha/eIF2-gamma C-terminal domain"/>
    <property type="match status" value="1"/>
</dbReference>
<comment type="similarity">
    <text evidence="1">Belongs to the TRAFAC class translation factor GTPase superfamily. Classic translation factor GTPase family. EF-Tu/EF-1A subfamily.</text>
</comment>